<name>A0A2M7VFA9_9BACT</name>
<evidence type="ECO:0008006" key="3">
    <source>
        <dbReference type="Google" id="ProtNLM"/>
    </source>
</evidence>
<dbReference type="AlphaFoldDB" id="A0A2M7VFA9"/>
<comment type="caution">
    <text evidence="1">The sequence shown here is derived from an EMBL/GenBank/DDBJ whole genome shotgun (WGS) entry which is preliminary data.</text>
</comment>
<protein>
    <recommendedName>
        <fullName evidence="3">Outer membrane protein beta-barrel domain-containing protein</fullName>
    </recommendedName>
</protein>
<dbReference type="Proteomes" id="UP000230405">
    <property type="component" value="Unassembled WGS sequence"/>
</dbReference>
<gene>
    <name evidence="1" type="ORF">COX77_02060</name>
</gene>
<evidence type="ECO:0000313" key="2">
    <source>
        <dbReference type="Proteomes" id="UP000230405"/>
    </source>
</evidence>
<accession>A0A2M7VFA9</accession>
<dbReference type="EMBL" id="PFPO01000038">
    <property type="protein sequence ID" value="PIZ99271.1"/>
    <property type="molecule type" value="Genomic_DNA"/>
</dbReference>
<sequence>MKNFIVILLVVGLISTVSAQFKLASITTSLGKGSVTSGYDINLTFVQENDNKLSIVGNHTRAYAAYCWPHDVISVSASGGFFKNTPWGGPKIVITPTEFLSTLHWLAIGAGEPEHPAWKVKMLFGFNALLVKIGNFQVSYSLLHFLQNKPEHIPGTFYGNNLGDNWSYSVGVEYNLNTSEPLFQGSLKKTL</sequence>
<reference evidence="2" key="1">
    <citation type="submission" date="2017-09" db="EMBL/GenBank/DDBJ databases">
        <title>Depth-based differentiation of microbial function through sediment-hosted aquifers and enrichment of novel symbionts in the deep terrestrial subsurface.</title>
        <authorList>
            <person name="Probst A.J."/>
            <person name="Ladd B."/>
            <person name="Jarett J.K."/>
            <person name="Geller-Mcgrath D.E."/>
            <person name="Sieber C.M.K."/>
            <person name="Emerson J.B."/>
            <person name="Anantharaman K."/>
            <person name="Thomas B.C."/>
            <person name="Malmstrom R."/>
            <person name="Stieglmeier M."/>
            <person name="Klingl A."/>
            <person name="Woyke T."/>
            <person name="Ryan C.M."/>
            <person name="Banfield J.F."/>
        </authorList>
    </citation>
    <scope>NUCLEOTIDE SEQUENCE [LARGE SCALE GENOMIC DNA]</scope>
</reference>
<proteinExistence type="predicted"/>
<evidence type="ECO:0000313" key="1">
    <source>
        <dbReference type="EMBL" id="PIZ99271.1"/>
    </source>
</evidence>
<organism evidence="1 2">
    <name type="scientific">Candidatus Komeilibacteria bacterium CG_4_10_14_0_2_um_filter_37_10</name>
    <dbReference type="NCBI Taxonomy" id="1974470"/>
    <lineage>
        <taxon>Bacteria</taxon>
        <taxon>Candidatus Komeiliibacteriota</taxon>
    </lineage>
</organism>